<keyword evidence="2" id="KW-1133">Transmembrane helix</keyword>
<accession>A0A6P8L7T9</accession>
<evidence type="ECO:0000256" key="2">
    <source>
        <dbReference type="SAM" id="Phobius"/>
    </source>
</evidence>
<keyword evidence="3" id="KW-1185">Reference proteome</keyword>
<feature type="transmembrane region" description="Helical" evidence="2">
    <location>
        <begin position="50"/>
        <end position="69"/>
    </location>
</feature>
<feature type="region of interest" description="Disordered" evidence="1">
    <location>
        <begin position="435"/>
        <end position="463"/>
    </location>
</feature>
<dbReference type="GO" id="GO:0007259">
    <property type="term" value="P:cell surface receptor signaling pathway via JAK-STAT"/>
    <property type="evidence" value="ECO:0007669"/>
    <property type="project" value="InterPro"/>
</dbReference>
<feature type="region of interest" description="Disordered" evidence="1">
    <location>
        <begin position="14"/>
        <end position="41"/>
    </location>
</feature>
<dbReference type="AlphaFoldDB" id="A0A6P8L7T9"/>
<dbReference type="GeneID" id="117148153"/>
<dbReference type="Pfam" id="PF15972">
    <property type="entry name" value="Unpaired"/>
    <property type="match status" value="1"/>
</dbReference>
<feature type="compositionally biased region" description="Gly residues" evidence="1">
    <location>
        <begin position="21"/>
        <end position="37"/>
    </location>
</feature>
<name>A0A6P8L7T9_DROMA</name>
<dbReference type="GO" id="GO:0001700">
    <property type="term" value="P:embryonic development via the syncytial blastoderm"/>
    <property type="evidence" value="ECO:0007669"/>
    <property type="project" value="InterPro"/>
</dbReference>
<feature type="region of interest" description="Disordered" evidence="1">
    <location>
        <begin position="100"/>
        <end position="127"/>
    </location>
</feature>
<protein>
    <submittedName>
        <fullName evidence="4">Uncharacterized protein LOC117148153 isoform X1</fullName>
    </submittedName>
</protein>
<evidence type="ECO:0000256" key="1">
    <source>
        <dbReference type="SAM" id="MobiDB-lite"/>
    </source>
</evidence>
<keyword evidence="2" id="KW-0812">Transmembrane</keyword>
<feature type="compositionally biased region" description="Basic residues" evidence="1">
    <location>
        <begin position="372"/>
        <end position="392"/>
    </location>
</feature>
<feature type="compositionally biased region" description="Polar residues" evidence="1">
    <location>
        <begin position="100"/>
        <end position="113"/>
    </location>
</feature>
<dbReference type="InterPro" id="IPR031901">
    <property type="entry name" value="Unpaired"/>
</dbReference>
<sequence length="463" mass="52009">MRFGWQCAATTAKHSTTAAGNGNGNSSGSGSGSGSGNGFRRERESGYHAAMARPLLLLLPTLLVLFLAAQLPHMAEGRSTTSSGGLTVIDSDRLRIRTTSSTASAQHPNQGTIPASAASPRKRHRKRNSNWIDYRNFDENTTALEWANPCGGNYHPSAGDRFNRQRPRQSFNQLKRHAFREYRSLNSSQDSAIDIRNMTMWSLHTHNYKFLPKLKPNSTIALKRWYRNMQTYVASFAYLRRQQIRWDQRSITRESSTARELRELLLSSRRILCELETAVNQTQSPRQKQRRSGAAVTAVGGTTMLGQQLPQISRLEMNKRLKLRSKTSAPGMGGSASSASMAAGEADSIDMRFVKHHYYDFLRTMYQLLRRDGKRVRSRPRKHHKKQQRSQKKLLQQQQLADQLEQRWRSSTMNGKEFNEVSKPVAGASAGVAGVASVSTGGGSNQFARGRRGKRQSKRVQRT</sequence>
<dbReference type="RefSeq" id="XP_033171276.1">
    <property type="nucleotide sequence ID" value="XM_033315385.1"/>
</dbReference>
<evidence type="ECO:0000313" key="4">
    <source>
        <dbReference type="RefSeq" id="XP_033171276.1"/>
    </source>
</evidence>
<proteinExistence type="predicted"/>
<feature type="compositionally biased region" description="Basic residues" evidence="1">
    <location>
        <begin position="449"/>
        <end position="463"/>
    </location>
</feature>
<dbReference type="Proteomes" id="UP000515162">
    <property type="component" value="Chromosome X"/>
</dbReference>
<gene>
    <name evidence="4" type="primary">LOC117148153</name>
</gene>
<reference evidence="4" key="1">
    <citation type="submission" date="2025-08" db="UniProtKB">
        <authorList>
            <consortium name="RefSeq"/>
        </authorList>
    </citation>
    <scope>IDENTIFICATION</scope>
    <source>
        <strain evidence="4">Mau12</strain>
        <tissue evidence="4">Whole Body</tissue>
    </source>
</reference>
<feature type="region of interest" description="Disordered" evidence="1">
    <location>
        <begin position="372"/>
        <end position="395"/>
    </location>
</feature>
<evidence type="ECO:0000313" key="3">
    <source>
        <dbReference type="Proteomes" id="UP000515162"/>
    </source>
</evidence>
<keyword evidence="2" id="KW-0472">Membrane</keyword>
<organism evidence="3 4">
    <name type="scientific">Drosophila mauritiana</name>
    <name type="common">Fruit fly</name>
    <dbReference type="NCBI Taxonomy" id="7226"/>
    <lineage>
        <taxon>Eukaryota</taxon>
        <taxon>Metazoa</taxon>
        <taxon>Ecdysozoa</taxon>
        <taxon>Arthropoda</taxon>
        <taxon>Hexapoda</taxon>
        <taxon>Insecta</taxon>
        <taxon>Pterygota</taxon>
        <taxon>Neoptera</taxon>
        <taxon>Endopterygota</taxon>
        <taxon>Diptera</taxon>
        <taxon>Brachycera</taxon>
        <taxon>Muscomorpha</taxon>
        <taxon>Ephydroidea</taxon>
        <taxon>Drosophilidae</taxon>
        <taxon>Drosophila</taxon>
        <taxon>Sophophora</taxon>
    </lineage>
</organism>